<name>A0A418X5L4_9BURK</name>
<dbReference type="EMBL" id="QYUN01000002">
    <property type="protein sequence ID" value="RJG07676.1"/>
    <property type="molecule type" value="Genomic_DNA"/>
</dbReference>
<evidence type="ECO:0000313" key="2">
    <source>
        <dbReference type="EMBL" id="RJG07676.1"/>
    </source>
</evidence>
<keyword evidence="3" id="KW-1185">Reference proteome</keyword>
<comment type="caution">
    <text evidence="2">The sequence shown here is derived from an EMBL/GenBank/DDBJ whole genome shotgun (WGS) entry which is preliminary data.</text>
</comment>
<organism evidence="2 3">
    <name type="scientific">Noviherbaspirillum cavernae</name>
    <dbReference type="NCBI Taxonomy" id="2320862"/>
    <lineage>
        <taxon>Bacteria</taxon>
        <taxon>Pseudomonadati</taxon>
        <taxon>Pseudomonadota</taxon>
        <taxon>Betaproteobacteria</taxon>
        <taxon>Burkholderiales</taxon>
        <taxon>Oxalobacteraceae</taxon>
        <taxon>Noviherbaspirillum</taxon>
    </lineage>
</organism>
<protein>
    <submittedName>
        <fullName evidence="2">Uncharacterized protein</fullName>
    </submittedName>
</protein>
<dbReference type="Proteomes" id="UP000285190">
    <property type="component" value="Unassembled WGS sequence"/>
</dbReference>
<evidence type="ECO:0000256" key="1">
    <source>
        <dbReference type="SAM" id="MobiDB-lite"/>
    </source>
</evidence>
<gene>
    <name evidence="2" type="ORF">D3870_18240</name>
</gene>
<feature type="region of interest" description="Disordered" evidence="1">
    <location>
        <begin position="1"/>
        <end position="31"/>
    </location>
</feature>
<sequence length="71" mass="7712">MQVKEMIMPRTDADAGWTGKTRSSEREGAVLAMPPPSASLRFLHVDGIAAACHSGCSEESRGMTFEIPWDC</sequence>
<dbReference type="AlphaFoldDB" id="A0A418X5L4"/>
<accession>A0A418X5L4</accession>
<evidence type="ECO:0000313" key="3">
    <source>
        <dbReference type="Proteomes" id="UP000285190"/>
    </source>
</evidence>
<reference evidence="2 3" key="1">
    <citation type="submission" date="2018-09" db="EMBL/GenBank/DDBJ databases">
        <authorList>
            <person name="Zhu H."/>
        </authorList>
    </citation>
    <scope>NUCLEOTIDE SEQUENCE [LARGE SCALE GENOMIC DNA]</scope>
    <source>
        <strain evidence="2 3">K2R10-39</strain>
    </source>
</reference>
<proteinExistence type="predicted"/>